<keyword evidence="4" id="KW-1185">Reference proteome</keyword>
<dbReference type="InterPro" id="IPR025303">
    <property type="entry name" value="PdaC"/>
</dbReference>
<dbReference type="EMBL" id="JBHSFW010000014">
    <property type="protein sequence ID" value="MFC4619982.1"/>
    <property type="molecule type" value="Genomic_DNA"/>
</dbReference>
<dbReference type="RefSeq" id="WP_376847070.1">
    <property type="nucleotide sequence ID" value="NZ_JBHSFW010000014.1"/>
</dbReference>
<proteinExistence type="predicted"/>
<accession>A0ABV9GPQ6</accession>
<feature type="domain" description="DUF3298" evidence="1">
    <location>
        <begin position="112"/>
        <end position="182"/>
    </location>
</feature>
<organism evidence="3 4">
    <name type="scientific">Camelliibacillus cellulosilyticus</name>
    <dbReference type="NCBI Taxonomy" id="2174486"/>
    <lineage>
        <taxon>Bacteria</taxon>
        <taxon>Bacillati</taxon>
        <taxon>Bacillota</taxon>
        <taxon>Bacilli</taxon>
        <taxon>Bacillales</taxon>
        <taxon>Sporolactobacillaceae</taxon>
        <taxon>Camelliibacillus</taxon>
    </lineage>
</organism>
<dbReference type="InterPro" id="IPR021729">
    <property type="entry name" value="DUF3298"/>
</dbReference>
<name>A0ABV9GPQ6_9BACL</name>
<evidence type="ECO:0000313" key="3">
    <source>
        <dbReference type="EMBL" id="MFC4619982.1"/>
    </source>
</evidence>
<feature type="domain" description="Deacetylase PdaC" evidence="2">
    <location>
        <begin position="20"/>
        <end position="94"/>
    </location>
</feature>
<dbReference type="Gene3D" id="3.30.565.40">
    <property type="entry name" value="Fervidobacterium nodosum Rt17-B1 like"/>
    <property type="match status" value="1"/>
</dbReference>
<evidence type="ECO:0000313" key="4">
    <source>
        <dbReference type="Proteomes" id="UP001596022"/>
    </source>
</evidence>
<gene>
    <name evidence="3" type="ORF">ACFO4N_14810</name>
</gene>
<dbReference type="Pfam" id="PF11738">
    <property type="entry name" value="DUF3298"/>
    <property type="match status" value="1"/>
</dbReference>
<reference evidence="4" key="1">
    <citation type="journal article" date="2019" name="Int. J. Syst. Evol. Microbiol.">
        <title>The Global Catalogue of Microorganisms (GCM) 10K type strain sequencing project: providing services to taxonomists for standard genome sequencing and annotation.</title>
        <authorList>
            <consortium name="The Broad Institute Genomics Platform"/>
            <consortium name="The Broad Institute Genome Sequencing Center for Infectious Disease"/>
            <person name="Wu L."/>
            <person name="Ma J."/>
        </authorList>
    </citation>
    <scope>NUCLEOTIDE SEQUENCE [LARGE SCALE GENOMIC DNA]</scope>
    <source>
        <strain evidence="4">CGMCC 1.16306</strain>
    </source>
</reference>
<dbReference type="Pfam" id="PF13739">
    <property type="entry name" value="PdaC"/>
    <property type="match status" value="1"/>
</dbReference>
<comment type="caution">
    <text evidence="3">The sequence shown here is derived from an EMBL/GenBank/DDBJ whole genome shotgun (WGS) entry which is preliminary data.</text>
</comment>
<dbReference type="Gene3D" id="3.90.640.20">
    <property type="entry name" value="Heat-shock cognate protein, ATPase"/>
    <property type="match status" value="1"/>
</dbReference>
<protein>
    <submittedName>
        <fullName evidence="3">DUF3298 and DUF4163 domain-containing protein</fullName>
    </submittedName>
</protein>
<dbReference type="InterPro" id="IPR037126">
    <property type="entry name" value="PdaC/RsiV-like_sf"/>
</dbReference>
<evidence type="ECO:0000259" key="2">
    <source>
        <dbReference type="Pfam" id="PF13739"/>
    </source>
</evidence>
<evidence type="ECO:0000259" key="1">
    <source>
        <dbReference type="Pfam" id="PF11738"/>
    </source>
</evidence>
<sequence>MVLYALPVSIRTETYSGRGVSILYPRVIQMRDRQVENRINQEIIAEVRGLIDKQEATGTYEMNGTYEVKTNERTVLSLSLSNYTYVDHAAHGMTCMTSMTLDTQTGKRFRLKDLFKPGADYVGKISTLVKRQLENRNIYLLQPFDRIRANQDFYIADKALMIYFQLYEIAPYAYGFPMFPISVFDLLDIIDEEGPLGQLAVNR</sequence>
<dbReference type="Proteomes" id="UP001596022">
    <property type="component" value="Unassembled WGS sequence"/>
</dbReference>